<evidence type="ECO:0000256" key="1">
    <source>
        <dbReference type="ARBA" id="ARBA00005842"/>
    </source>
</evidence>
<dbReference type="Proteomes" id="UP000030747">
    <property type="component" value="Unassembled WGS sequence"/>
</dbReference>
<dbReference type="GO" id="GO:0006400">
    <property type="term" value="P:tRNA modification"/>
    <property type="evidence" value="ECO:0007669"/>
    <property type="project" value="TreeGrafter"/>
</dbReference>
<dbReference type="InterPro" id="IPR039657">
    <property type="entry name" value="Dimethylallyltransferase"/>
</dbReference>
<dbReference type="AlphaFoldDB" id="U6L1T9"/>
<dbReference type="GO" id="GO:0052381">
    <property type="term" value="F:tRNA dimethylallyltransferase activity"/>
    <property type="evidence" value="ECO:0007669"/>
    <property type="project" value="TreeGrafter"/>
</dbReference>
<sequence length="216" mass="23732">MPLQQQQQQQQPLQQQQQQQHRLPKVLFIIGPTGVGKSRLAFDLCMKLKDKGVQAEIVSADSMQVYKGCDIGTAKAAAAERAAIPHHLLDLCCPQEAFTAADFLAAAKRTVRDHWTGPIKALSQAGKFPVVVGGTQLYVELLLWRSAVDVYSDSELNPKKEKTQKREIQTDKSEEKAESNFPAPSSSSCPAAAAQQQQQQQQQQHGSTNNSKLIGK</sequence>
<evidence type="ECO:0000256" key="4">
    <source>
        <dbReference type="ARBA" id="ARBA00022840"/>
    </source>
</evidence>
<dbReference type="EMBL" id="HG675723">
    <property type="protein sequence ID" value="CDJ42549.1"/>
    <property type="molecule type" value="Genomic_DNA"/>
</dbReference>
<evidence type="ECO:0000256" key="5">
    <source>
        <dbReference type="SAM" id="MobiDB-lite"/>
    </source>
</evidence>
<dbReference type="PANTHER" id="PTHR11088:SF60">
    <property type="entry name" value="TRNA DIMETHYLALLYLTRANSFERASE"/>
    <property type="match status" value="1"/>
</dbReference>
<dbReference type="VEuPathDB" id="ToxoDB:ETH_00033320"/>
<dbReference type="InterPro" id="IPR027417">
    <property type="entry name" value="P-loop_NTPase"/>
</dbReference>
<evidence type="ECO:0000256" key="2">
    <source>
        <dbReference type="ARBA" id="ARBA00022679"/>
    </source>
</evidence>
<evidence type="ECO:0008006" key="8">
    <source>
        <dbReference type="Google" id="ProtNLM"/>
    </source>
</evidence>
<proteinExistence type="inferred from homology"/>
<evidence type="ECO:0000313" key="7">
    <source>
        <dbReference type="Proteomes" id="UP000030747"/>
    </source>
</evidence>
<feature type="compositionally biased region" description="Basic and acidic residues" evidence="5">
    <location>
        <begin position="158"/>
        <end position="178"/>
    </location>
</feature>
<gene>
    <name evidence="6" type="ORF">ETH_00033320</name>
</gene>
<feature type="compositionally biased region" description="Low complexity" evidence="5">
    <location>
        <begin position="191"/>
        <end position="204"/>
    </location>
</feature>
<dbReference type="GO" id="GO:0005524">
    <property type="term" value="F:ATP binding"/>
    <property type="evidence" value="ECO:0007669"/>
    <property type="project" value="UniProtKB-KW"/>
</dbReference>
<dbReference type="VEuPathDB" id="ToxoDB:ETH2_1416800"/>
<feature type="compositionally biased region" description="Polar residues" evidence="5">
    <location>
        <begin position="205"/>
        <end position="216"/>
    </location>
</feature>
<feature type="region of interest" description="Disordered" evidence="5">
    <location>
        <begin position="158"/>
        <end position="216"/>
    </location>
</feature>
<keyword evidence="4" id="KW-0067">ATP-binding</keyword>
<protein>
    <recommendedName>
        <fullName evidence="8">tRNA delta(2)-isopentenylpyrophosphate transferase</fullName>
    </recommendedName>
</protein>
<dbReference type="GeneID" id="25255730"/>
<dbReference type="Gene3D" id="3.40.50.300">
    <property type="entry name" value="P-loop containing nucleotide triphosphate hydrolases"/>
    <property type="match status" value="1"/>
</dbReference>
<dbReference type="PANTHER" id="PTHR11088">
    <property type="entry name" value="TRNA DIMETHYLALLYLTRANSFERASE"/>
    <property type="match status" value="1"/>
</dbReference>
<dbReference type="SUPFAM" id="SSF52540">
    <property type="entry name" value="P-loop containing nucleoside triphosphate hydrolases"/>
    <property type="match status" value="1"/>
</dbReference>
<dbReference type="Pfam" id="PF01715">
    <property type="entry name" value="IPPT"/>
    <property type="match status" value="1"/>
</dbReference>
<dbReference type="OrthoDB" id="775260at2759"/>
<keyword evidence="7" id="KW-1185">Reference proteome</keyword>
<organism evidence="6 7">
    <name type="scientific">Eimeria tenella</name>
    <name type="common">Coccidian parasite</name>
    <dbReference type="NCBI Taxonomy" id="5802"/>
    <lineage>
        <taxon>Eukaryota</taxon>
        <taxon>Sar</taxon>
        <taxon>Alveolata</taxon>
        <taxon>Apicomplexa</taxon>
        <taxon>Conoidasida</taxon>
        <taxon>Coccidia</taxon>
        <taxon>Eucoccidiorida</taxon>
        <taxon>Eimeriorina</taxon>
        <taxon>Eimeriidae</taxon>
        <taxon>Eimeria</taxon>
    </lineage>
</organism>
<comment type="similarity">
    <text evidence="1">Belongs to the IPP transferase family.</text>
</comment>
<reference evidence="6" key="2">
    <citation type="submission" date="2013-10" db="EMBL/GenBank/DDBJ databases">
        <authorList>
            <person name="Aslett M."/>
        </authorList>
    </citation>
    <scope>NUCLEOTIDE SEQUENCE [LARGE SCALE GENOMIC DNA]</scope>
    <source>
        <strain evidence="6">Houghton</strain>
    </source>
</reference>
<accession>U6L1T9</accession>
<dbReference type="RefSeq" id="XP_013233299.1">
    <property type="nucleotide sequence ID" value="XM_013377845.1"/>
</dbReference>
<evidence type="ECO:0000256" key="3">
    <source>
        <dbReference type="ARBA" id="ARBA00022741"/>
    </source>
</evidence>
<keyword evidence="2" id="KW-0808">Transferase</keyword>
<evidence type="ECO:0000313" key="6">
    <source>
        <dbReference type="EMBL" id="CDJ42549.1"/>
    </source>
</evidence>
<name>U6L1T9_EIMTE</name>
<keyword evidence="3" id="KW-0547">Nucleotide-binding</keyword>
<reference evidence="6" key="1">
    <citation type="submission" date="2013-10" db="EMBL/GenBank/DDBJ databases">
        <title>Genomic analysis of the causative agents of coccidiosis in chickens.</title>
        <authorList>
            <person name="Reid A.J."/>
            <person name="Blake D."/>
            <person name="Billington K."/>
            <person name="Browne H."/>
            <person name="Dunn M."/>
            <person name="Hung S."/>
            <person name="Kawahara F."/>
            <person name="Miranda-Saavedra D."/>
            <person name="Mourier T."/>
            <person name="Nagra H."/>
            <person name="Otto T.D."/>
            <person name="Rawlings N."/>
            <person name="Sanchez A."/>
            <person name="Sanders M."/>
            <person name="Subramaniam C."/>
            <person name="Tay Y."/>
            <person name="Dear P."/>
            <person name="Doerig C."/>
            <person name="Gruber A."/>
            <person name="Parkinson J."/>
            <person name="Shirley M."/>
            <person name="Wan K.L."/>
            <person name="Berriman M."/>
            <person name="Tomley F."/>
            <person name="Pain A."/>
        </authorList>
    </citation>
    <scope>NUCLEOTIDE SEQUENCE [LARGE SCALE GENOMIC DNA]</scope>
    <source>
        <strain evidence="6">Houghton</strain>
    </source>
</reference>